<dbReference type="Pfam" id="PF03567">
    <property type="entry name" value="Sulfotransfer_2"/>
    <property type="match status" value="2"/>
</dbReference>
<keyword evidence="12" id="KW-1185">Reference proteome</keyword>
<dbReference type="GO" id="GO:0016051">
    <property type="term" value="P:carbohydrate biosynthetic process"/>
    <property type="evidence" value="ECO:0007669"/>
    <property type="project" value="InterPro"/>
</dbReference>
<evidence type="ECO:0000313" key="12">
    <source>
        <dbReference type="Proteomes" id="UP001374579"/>
    </source>
</evidence>
<dbReference type="Proteomes" id="UP001374579">
    <property type="component" value="Unassembled WGS sequence"/>
</dbReference>
<evidence type="ECO:0000256" key="7">
    <source>
        <dbReference type="ARBA" id="ARBA00023136"/>
    </source>
</evidence>
<dbReference type="GO" id="GO:0000139">
    <property type="term" value="C:Golgi membrane"/>
    <property type="evidence" value="ECO:0007669"/>
    <property type="project" value="UniProtKB-SubCell"/>
</dbReference>
<keyword evidence="4 9" id="KW-0812">Transmembrane</keyword>
<evidence type="ECO:0000313" key="11">
    <source>
        <dbReference type="EMBL" id="KAK7109596.1"/>
    </source>
</evidence>
<comment type="caution">
    <text evidence="11">The sequence shown here is derived from an EMBL/GenBank/DDBJ whole genome shotgun (WGS) entry which is preliminary data.</text>
</comment>
<evidence type="ECO:0000256" key="4">
    <source>
        <dbReference type="ARBA" id="ARBA00022692"/>
    </source>
</evidence>
<keyword evidence="8 9" id="KW-0325">Glycoprotein</keyword>
<evidence type="ECO:0000256" key="8">
    <source>
        <dbReference type="ARBA" id="ARBA00023180"/>
    </source>
</evidence>
<dbReference type="PANTHER" id="PTHR12137">
    <property type="entry name" value="CARBOHYDRATE SULFOTRANSFERASE"/>
    <property type="match status" value="1"/>
</dbReference>
<keyword evidence="3 9" id="KW-0808">Transferase</keyword>
<keyword evidence="5 9" id="KW-1133">Transmembrane helix</keyword>
<proteinExistence type="inferred from homology"/>
<reference evidence="11 12" key="1">
    <citation type="submission" date="2024-02" db="EMBL/GenBank/DDBJ databases">
        <title>Chromosome-scale genome assembly of the rough periwinkle Littorina saxatilis.</title>
        <authorList>
            <person name="De Jode A."/>
            <person name="Faria R."/>
            <person name="Formenti G."/>
            <person name="Sims Y."/>
            <person name="Smith T.P."/>
            <person name="Tracey A."/>
            <person name="Wood J.M.D."/>
            <person name="Zagrodzka Z.B."/>
            <person name="Johannesson K."/>
            <person name="Butlin R.K."/>
            <person name="Leder E.H."/>
        </authorList>
    </citation>
    <scope>NUCLEOTIDE SEQUENCE [LARGE SCALE GENOMIC DNA]</scope>
    <source>
        <strain evidence="11">Snail1</strain>
        <tissue evidence="11">Muscle</tissue>
    </source>
</reference>
<feature type="region of interest" description="Disordered" evidence="10">
    <location>
        <begin position="66"/>
        <end position="90"/>
    </location>
</feature>
<keyword evidence="9" id="KW-0735">Signal-anchor</keyword>
<comment type="similarity">
    <text evidence="2 9">Belongs to the sulfotransferase 2 family.</text>
</comment>
<dbReference type="InterPro" id="IPR005331">
    <property type="entry name" value="Sulfotransferase"/>
</dbReference>
<sequence>MTIVARVRRLRVWLLAVVLVILQTCFILQQAVNIHSMEAALKNNNTEVKKDLNTVGRIGLYSLSAGLPTRHSNGPKAEHSREIKDGGTLIQQRRDERLQGGEPGNRVQTQRKDPGTLVQRTEFELSRVRGTSVKVRAQTKHHPNNRTVFFQQSAAQVASRHQLPVSEPHANLNASHFQIERLKLVSDTCRLHSREIAGAVEQVYVYKAKRVAYCSTHKIASTFWIRVYRWLYNDTRTGHVRSPLDISKLDTHLLKLKKLKVRDVTKNALDRALVKRSYRFLFTREPFARLWSVFIDKFLLPDNYFWSAYSPAIKKSVYGPEKVKNPGSRSRQKAPAGIIDIKRPLVKPPAAAAVFRAAVQNVNNQNVAAPPPVSTARPAAFTYVREQNLPAPIRKPVRCFNVTFSEFLQYIVNVANQRSGKALDDHFRPVHYGCNPCLFNPDFIGKIESMRTDSEEVLRRMGLEFLLPELSNSSHVEQEMNMLTDFNFEIVIKKKLQKSCVTHAGLESRLIRAFVYNGYLTEEDERFLQSRIPLGLKRFKQVVLDLYKKSGRTSADVKRQRTRYKQEAYKGLPKPLLDSLQKVFHWDFVLFGYEPFPSEIFGR</sequence>
<evidence type="ECO:0000256" key="5">
    <source>
        <dbReference type="ARBA" id="ARBA00022989"/>
    </source>
</evidence>
<name>A0AAN9BQZ8_9CAEN</name>
<keyword evidence="6 9" id="KW-0333">Golgi apparatus</keyword>
<dbReference type="EC" id="2.8.2.-" evidence="9"/>
<evidence type="ECO:0000256" key="6">
    <source>
        <dbReference type="ARBA" id="ARBA00023034"/>
    </source>
</evidence>
<evidence type="ECO:0000256" key="9">
    <source>
        <dbReference type="RuleBase" id="RU364020"/>
    </source>
</evidence>
<evidence type="ECO:0000256" key="10">
    <source>
        <dbReference type="SAM" id="MobiDB-lite"/>
    </source>
</evidence>
<dbReference type="EMBL" id="JBAMIC010000003">
    <property type="protein sequence ID" value="KAK7109596.1"/>
    <property type="molecule type" value="Genomic_DNA"/>
</dbReference>
<comment type="subcellular location">
    <subcellularLocation>
        <location evidence="1 9">Golgi apparatus membrane</location>
        <topology evidence="1 9">Single-pass type II membrane protein</topology>
    </subcellularLocation>
</comment>
<protein>
    <recommendedName>
        <fullName evidence="9">Carbohydrate sulfotransferase</fullName>
        <ecNumber evidence="9">2.8.2.-</ecNumber>
    </recommendedName>
</protein>
<keyword evidence="7 9" id="KW-0472">Membrane</keyword>
<gene>
    <name evidence="11" type="ORF">V1264_013611</name>
</gene>
<evidence type="ECO:0000256" key="2">
    <source>
        <dbReference type="ARBA" id="ARBA00006339"/>
    </source>
</evidence>
<evidence type="ECO:0000256" key="1">
    <source>
        <dbReference type="ARBA" id="ARBA00004323"/>
    </source>
</evidence>
<dbReference type="PANTHER" id="PTHR12137:SF54">
    <property type="entry name" value="CARBOHYDRATE SULFOTRANSFERASE"/>
    <property type="match status" value="1"/>
</dbReference>
<feature type="compositionally biased region" description="Basic and acidic residues" evidence="10">
    <location>
        <begin position="76"/>
        <end position="85"/>
    </location>
</feature>
<feature type="transmembrane region" description="Helical" evidence="9">
    <location>
        <begin position="12"/>
        <end position="32"/>
    </location>
</feature>
<accession>A0AAN9BQZ8</accession>
<dbReference type="InterPro" id="IPR018011">
    <property type="entry name" value="Carb_sulfotrans_8-10"/>
</dbReference>
<dbReference type="GO" id="GO:0008146">
    <property type="term" value="F:sulfotransferase activity"/>
    <property type="evidence" value="ECO:0007669"/>
    <property type="project" value="InterPro"/>
</dbReference>
<evidence type="ECO:0000256" key="3">
    <source>
        <dbReference type="ARBA" id="ARBA00022679"/>
    </source>
</evidence>
<dbReference type="AlphaFoldDB" id="A0AAN9BQZ8"/>
<organism evidence="11 12">
    <name type="scientific">Littorina saxatilis</name>
    <dbReference type="NCBI Taxonomy" id="31220"/>
    <lineage>
        <taxon>Eukaryota</taxon>
        <taxon>Metazoa</taxon>
        <taxon>Spiralia</taxon>
        <taxon>Lophotrochozoa</taxon>
        <taxon>Mollusca</taxon>
        <taxon>Gastropoda</taxon>
        <taxon>Caenogastropoda</taxon>
        <taxon>Littorinimorpha</taxon>
        <taxon>Littorinoidea</taxon>
        <taxon>Littorinidae</taxon>
        <taxon>Littorina</taxon>
    </lineage>
</organism>
<keyword evidence="9" id="KW-0119">Carbohydrate metabolism</keyword>